<feature type="domain" description="Bacterial repeat" evidence="2">
    <location>
        <begin position="522"/>
        <end position="584"/>
    </location>
</feature>
<reference evidence="4" key="1">
    <citation type="submission" date="2011-04" db="EMBL/GenBank/DDBJ databases">
        <title>The complete genome of Porphyromonas asaccharolytica DSM 20707.</title>
        <authorList>
            <person name="Lucas S."/>
            <person name="Han J."/>
            <person name="Lapidus A."/>
            <person name="Bruce D."/>
            <person name="Goodwin L."/>
            <person name="Pitluck S."/>
            <person name="Peters L."/>
            <person name="Kyrpides N."/>
            <person name="Mavromatis K."/>
            <person name="Ivanova N."/>
            <person name="Ovchinnikova G."/>
            <person name="Pagani I."/>
            <person name="Lu M."/>
            <person name="Detter J.C."/>
            <person name="Tapia R."/>
            <person name="Han C."/>
            <person name="Land M."/>
            <person name="Hauser L."/>
            <person name="Markowitz V."/>
            <person name="Cheng J.-F."/>
            <person name="Hugenholtz P."/>
            <person name="Woyke T."/>
            <person name="Wu D."/>
            <person name="Gronow S."/>
            <person name="Wellnitz S."/>
            <person name="Brambilla E."/>
            <person name="Klenk H.-P."/>
            <person name="Eisen J.A."/>
        </authorList>
    </citation>
    <scope>NUCLEOTIDE SEQUENCE [LARGE SCALE GENOMIC DNA]</scope>
    <source>
        <strain evidence="4">ATCC 25260 / DSM 20707 / VPI 4198</strain>
    </source>
</reference>
<dbReference type="InterPro" id="IPR044060">
    <property type="entry name" value="Bacterial_rp_domain"/>
</dbReference>
<feature type="domain" description="Bacterial repeat" evidence="2">
    <location>
        <begin position="259"/>
        <end position="314"/>
    </location>
</feature>
<evidence type="ECO:0000259" key="2">
    <source>
        <dbReference type="Pfam" id="PF18998"/>
    </source>
</evidence>
<proteinExistence type="predicted"/>
<keyword evidence="4" id="KW-1185">Reference proteome</keyword>
<dbReference type="eggNOG" id="COG0737">
    <property type="taxonomic scope" value="Bacteria"/>
</dbReference>
<dbReference type="KEGG" id="pah:Poras_0407"/>
<dbReference type="STRING" id="879243.Poras_0407"/>
<protein>
    <recommendedName>
        <fullName evidence="2">Bacterial repeat domain-containing protein</fullName>
    </recommendedName>
</protein>
<accession>F4KN23</accession>
<dbReference type="EMBL" id="CP002689">
    <property type="protein sequence ID" value="AEE12361.1"/>
    <property type="molecule type" value="Genomic_DNA"/>
</dbReference>
<feature type="domain" description="Bacterial repeat" evidence="2">
    <location>
        <begin position="45"/>
        <end position="105"/>
    </location>
</feature>
<dbReference type="RefSeq" id="WP_013759980.1">
    <property type="nucleotide sequence ID" value="NC_015501.1"/>
</dbReference>
<dbReference type="HOGENOM" id="CLU_367948_0_0_10"/>
<feature type="signal peptide" evidence="1">
    <location>
        <begin position="1"/>
        <end position="23"/>
    </location>
</feature>
<feature type="domain" description="Bacterial repeat" evidence="2">
    <location>
        <begin position="319"/>
        <end position="385"/>
    </location>
</feature>
<dbReference type="AlphaFoldDB" id="F4KN23"/>
<keyword evidence="1" id="KW-0732">Signal</keyword>
<dbReference type="Proteomes" id="UP000006545">
    <property type="component" value="Chromosome"/>
</dbReference>
<evidence type="ECO:0000313" key="4">
    <source>
        <dbReference type="Proteomes" id="UP000006545"/>
    </source>
</evidence>
<feature type="chain" id="PRO_5003316816" description="Bacterial repeat domain-containing protein" evidence="1">
    <location>
        <begin position="24"/>
        <end position="757"/>
    </location>
</feature>
<name>F4KN23_PORAD</name>
<organism evidence="3 4">
    <name type="scientific">Porphyromonas asaccharolytica (strain ATCC 25260 / DSM 20707 / BCRC 10618 / CCUG 7834 / JCM 6326 / LMG 13178 / VPI 4198 / B440)</name>
    <name type="common">Bacteroides asaccharolyticus</name>
    <dbReference type="NCBI Taxonomy" id="879243"/>
    <lineage>
        <taxon>Bacteria</taxon>
        <taxon>Pseudomonadati</taxon>
        <taxon>Bacteroidota</taxon>
        <taxon>Bacteroidia</taxon>
        <taxon>Bacteroidales</taxon>
        <taxon>Porphyromonadaceae</taxon>
        <taxon>Porphyromonas</taxon>
    </lineage>
</organism>
<dbReference type="Pfam" id="PF18998">
    <property type="entry name" value="Flg_new_2"/>
    <property type="match status" value="4"/>
</dbReference>
<evidence type="ECO:0000313" key="3">
    <source>
        <dbReference type="EMBL" id="AEE12361.1"/>
    </source>
</evidence>
<sequence>MKRILPLMLTLLTMVLTALTGTAQETAVTNYTRQGTAGADSGESYKVTYEAGTGGKITKASYQNPTAAWQNVDVQSGDMVPAGAMMELNAEPDEGYEIDQWTINGEPRGNGFMIFPTVNAALDIKVTFKKPATHKVHFSLEGNGTIKGLYPKNGWDTEFYDGDDLPEGVLVTFFVTPDNDYEVDKWVVNGSEEAPDRDFPHILRKTLTEELTVKAVLKKGTPKYNVSLGVGENGSIRGKFVDETGANRLFFEGSNIPIQEGTELEIRAIPNLGYMVDQWHTTAENTPLVPSPDDPNLCVVTVTEPMAIYVTFKEGESGYQVNYEAGEHGTIEKAVVWLPDGATPFESGQSLPAGQRVEFTAKPDKGYEVDQWLVKKGNNEETFTGITEFQTEIEGKMDVKVTFKKGAPAQYPVSWTVEGGTLEAKYKAQGSEEWTIIDNGGRVTEGTVVTLTVDPGDNEIKEWYINNALMEELAGVNETTITVEGETEIEVLCAPATPQPKTYKVTYSVSPKDQATLTVTDAKTKETIASGADVVEGTEITCQVTIPEGWELEKWTIGGTDYTEGAKESTITLTVDKDLEIQAVLQKQSEPQPTTYKVTYSVSPKDQATLTVTDAKTKEAITSGSKVVEGTEITCQLAIPEGSMWQLEKWTIGGKDYTEGAKKSTITLTVDKDLEIQAVLLDHTSVAAPAETHYVVSLQDGELMIQGLTTPTPIYLYSTAGELMLSRLMETSVLSLRALPQGVYFLVVEGQVYKVIK</sequence>
<evidence type="ECO:0000256" key="1">
    <source>
        <dbReference type="SAM" id="SignalP"/>
    </source>
</evidence>
<gene>
    <name evidence="3" type="ordered locus">Poras_0407</name>
</gene>